<reference evidence="3 5" key="2">
    <citation type="journal article" date="2013" name="Nature">
        <title>Insights into bilaterian evolution from three spiralian genomes.</title>
        <authorList>
            <person name="Simakov O."/>
            <person name="Marletaz F."/>
            <person name="Cho S.J."/>
            <person name="Edsinger-Gonzales E."/>
            <person name="Havlak P."/>
            <person name="Hellsten U."/>
            <person name="Kuo D.H."/>
            <person name="Larsson T."/>
            <person name="Lv J."/>
            <person name="Arendt D."/>
            <person name="Savage R."/>
            <person name="Osoegawa K."/>
            <person name="de Jong P."/>
            <person name="Grimwood J."/>
            <person name="Chapman J.A."/>
            <person name="Shapiro H."/>
            <person name="Aerts A."/>
            <person name="Otillar R.P."/>
            <person name="Terry A.Y."/>
            <person name="Boore J.L."/>
            <person name="Grigoriev I.V."/>
            <person name="Lindberg D.R."/>
            <person name="Seaver E.C."/>
            <person name="Weisblat D.A."/>
            <person name="Putnam N.H."/>
            <person name="Rokhsar D.S."/>
        </authorList>
    </citation>
    <scope>NUCLEOTIDE SEQUENCE</scope>
</reference>
<sequence>DLTQDLHGQHLVIKSVVSMLKGHMYTDNPSKALVFSFHGWSGSGKNFVSEIIARNLFFDGRKSRNVKLFVASHHFPHASEIHQYEDMIRESVRIQVSQCKRALFIFDEMDKMPVGLIDTIKPYLDHHHEIDGLDYRKAIFILLSNTGGKVINELTYDHWMASHDREKITLHSVQMAISKSAFNEVKGGLWHGRLIESNLITAFIPFLPLERHHVKLCIRDEFRRKGREADEKVINLVADELHYWPETVQLYSMSGCKRISERVGIYMHDEL</sequence>
<dbReference type="Pfam" id="PF06309">
    <property type="entry name" value="Torsin"/>
    <property type="match status" value="1"/>
</dbReference>
<dbReference type="Gene3D" id="3.40.50.300">
    <property type="entry name" value="P-loop containing nucleotide triphosphate hydrolases"/>
    <property type="match status" value="1"/>
</dbReference>
<dbReference type="FunCoup" id="T1G6B7">
    <property type="interactions" value="890"/>
</dbReference>
<accession>T1G6B7</accession>
<dbReference type="KEGG" id="hro:HELRODRAFT_86403"/>
<gene>
    <name evidence="4" type="primary">20216614</name>
    <name evidence="3" type="ORF">HELRODRAFT_86403</name>
</gene>
<feature type="domain" description="Torsin-1A C-terminal" evidence="2">
    <location>
        <begin position="209"/>
        <end position="266"/>
    </location>
</feature>
<evidence type="ECO:0000259" key="2">
    <source>
        <dbReference type="Pfam" id="PF21376"/>
    </source>
</evidence>
<dbReference type="InParanoid" id="T1G6B7"/>
<dbReference type="InterPro" id="IPR010448">
    <property type="entry name" value="Torsin"/>
</dbReference>
<dbReference type="GO" id="GO:0071218">
    <property type="term" value="P:cellular response to misfolded protein"/>
    <property type="evidence" value="ECO:0000318"/>
    <property type="project" value="GO_Central"/>
</dbReference>
<dbReference type="OMA" id="VARDMIY"/>
<evidence type="ECO:0000256" key="1">
    <source>
        <dbReference type="ARBA" id="ARBA00006235"/>
    </source>
</evidence>
<dbReference type="EMBL" id="AMQM01006687">
    <property type="status" value="NOT_ANNOTATED_CDS"/>
    <property type="molecule type" value="Genomic_DNA"/>
</dbReference>
<dbReference type="EMBL" id="KB097502">
    <property type="protein sequence ID" value="ESN95815.1"/>
    <property type="molecule type" value="Genomic_DNA"/>
</dbReference>
<dbReference type="CTD" id="20216614"/>
<dbReference type="STRING" id="6412.T1G6B7"/>
<dbReference type="eggNOG" id="KOG2170">
    <property type="taxonomic scope" value="Eukaryota"/>
</dbReference>
<dbReference type="PRINTS" id="PR00300">
    <property type="entry name" value="CLPPROTEASEA"/>
</dbReference>
<evidence type="ECO:0000313" key="3">
    <source>
        <dbReference type="EMBL" id="ESN95815.1"/>
    </source>
</evidence>
<dbReference type="InterPro" id="IPR049337">
    <property type="entry name" value="TOR1A_C"/>
</dbReference>
<reference evidence="5" key="1">
    <citation type="submission" date="2012-12" db="EMBL/GenBank/DDBJ databases">
        <authorList>
            <person name="Hellsten U."/>
            <person name="Grimwood J."/>
            <person name="Chapman J.A."/>
            <person name="Shapiro H."/>
            <person name="Aerts A."/>
            <person name="Otillar R.P."/>
            <person name="Terry A.Y."/>
            <person name="Boore J.L."/>
            <person name="Simakov O."/>
            <person name="Marletaz F."/>
            <person name="Cho S.-J."/>
            <person name="Edsinger-Gonzales E."/>
            <person name="Havlak P."/>
            <person name="Kuo D.-H."/>
            <person name="Larsson T."/>
            <person name="Lv J."/>
            <person name="Arendt D."/>
            <person name="Savage R."/>
            <person name="Osoegawa K."/>
            <person name="de Jong P."/>
            <person name="Lindberg D.R."/>
            <person name="Seaver E.C."/>
            <person name="Weisblat D.A."/>
            <person name="Putnam N.H."/>
            <person name="Grigoriev I.V."/>
            <person name="Rokhsar D.S."/>
        </authorList>
    </citation>
    <scope>NUCLEOTIDE SEQUENCE</scope>
</reference>
<protein>
    <recommendedName>
        <fullName evidence="2">Torsin-1A C-terminal domain-containing protein</fullName>
    </recommendedName>
</protein>
<dbReference type="InterPro" id="IPR001270">
    <property type="entry name" value="ClpA/B"/>
</dbReference>
<dbReference type="SUPFAM" id="SSF52540">
    <property type="entry name" value="P-loop containing nucleoside triphosphate hydrolases"/>
    <property type="match status" value="1"/>
</dbReference>
<dbReference type="Pfam" id="PF21376">
    <property type="entry name" value="TOR1A_C"/>
    <property type="match status" value="1"/>
</dbReference>
<organism evidence="4 5">
    <name type="scientific">Helobdella robusta</name>
    <name type="common">Californian leech</name>
    <dbReference type="NCBI Taxonomy" id="6412"/>
    <lineage>
        <taxon>Eukaryota</taxon>
        <taxon>Metazoa</taxon>
        <taxon>Spiralia</taxon>
        <taxon>Lophotrochozoa</taxon>
        <taxon>Annelida</taxon>
        <taxon>Clitellata</taxon>
        <taxon>Hirudinea</taxon>
        <taxon>Rhynchobdellida</taxon>
        <taxon>Glossiphoniidae</taxon>
        <taxon>Helobdella</taxon>
    </lineage>
</organism>
<dbReference type="RefSeq" id="XP_009026048.1">
    <property type="nucleotide sequence ID" value="XM_009027800.1"/>
</dbReference>
<reference evidence="4" key="3">
    <citation type="submission" date="2015-06" db="UniProtKB">
        <authorList>
            <consortium name="EnsemblMetazoa"/>
        </authorList>
    </citation>
    <scope>IDENTIFICATION</scope>
</reference>
<keyword evidence="5" id="KW-1185">Reference proteome</keyword>
<dbReference type="OrthoDB" id="19623at2759"/>
<dbReference type="EnsemblMetazoa" id="HelroT86403">
    <property type="protein sequence ID" value="HelroP86403"/>
    <property type="gene ID" value="HelroG86403"/>
</dbReference>
<dbReference type="AlphaFoldDB" id="T1G6B7"/>
<dbReference type="Proteomes" id="UP000015101">
    <property type="component" value="Unassembled WGS sequence"/>
</dbReference>
<comment type="similarity">
    <text evidence="1">Belongs to the ClpA/ClpB family. Torsin subfamily.</text>
</comment>
<proteinExistence type="inferred from homology"/>
<dbReference type="GO" id="GO:0005524">
    <property type="term" value="F:ATP binding"/>
    <property type="evidence" value="ECO:0007669"/>
    <property type="project" value="InterPro"/>
</dbReference>
<evidence type="ECO:0000313" key="5">
    <source>
        <dbReference type="Proteomes" id="UP000015101"/>
    </source>
</evidence>
<dbReference type="GeneID" id="20216614"/>
<name>T1G6B7_HELRO</name>
<dbReference type="PANTHER" id="PTHR10760">
    <property type="entry name" value="TORSIN"/>
    <property type="match status" value="1"/>
</dbReference>
<dbReference type="GO" id="GO:0016887">
    <property type="term" value="F:ATP hydrolysis activity"/>
    <property type="evidence" value="ECO:0007669"/>
    <property type="project" value="InterPro"/>
</dbReference>
<dbReference type="PANTHER" id="PTHR10760:SF2">
    <property type="entry name" value="LD13476P-RELATED"/>
    <property type="match status" value="1"/>
</dbReference>
<dbReference type="InterPro" id="IPR027417">
    <property type="entry name" value="P-loop_NTPase"/>
</dbReference>
<dbReference type="GO" id="GO:0012505">
    <property type="term" value="C:endomembrane system"/>
    <property type="evidence" value="ECO:0007669"/>
    <property type="project" value="UniProtKB-ARBA"/>
</dbReference>
<dbReference type="GO" id="GO:0005737">
    <property type="term" value="C:cytoplasm"/>
    <property type="evidence" value="ECO:0007669"/>
    <property type="project" value="UniProtKB-ARBA"/>
</dbReference>
<dbReference type="FunFam" id="3.40.50.300:FF:002370">
    <property type="entry name" value="Torsin family 3, member A"/>
    <property type="match status" value="1"/>
</dbReference>
<dbReference type="HOGENOM" id="CLU_053537_0_0_1"/>
<evidence type="ECO:0000313" key="4">
    <source>
        <dbReference type="EnsemblMetazoa" id="HelroP86403"/>
    </source>
</evidence>